<feature type="compositionally biased region" description="Polar residues" evidence="1">
    <location>
        <begin position="18"/>
        <end position="28"/>
    </location>
</feature>
<protein>
    <submittedName>
        <fullName evidence="2">Uncharacterized protein</fullName>
    </submittedName>
</protein>
<dbReference type="EMBL" id="UZAL01047361">
    <property type="protein sequence ID" value="VDP84876.1"/>
    <property type="molecule type" value="Genomic_DNA"/>
</dbReference>
<reference evidence="2 3" key="1">
    <citation type="submission" date="2018-11" db="EMBL/GenBank/DDBJ databases">
        <authorList>
            <consortium name="Pathogen Informatics"/>
        </authorList>
    </citation>
    <scope>NUCLEOTIDE SEQUENCE [LARGE SCALE GENOMIC DNA]</scope>
    <source>
        <strain>Denwood</strain>
        <strain evidence="3">Zambia</strain>
    </source>
</reference>
<dbReference type="AlphaFoldDB" id="A0A3P8KXX4"/>
<name>A0A3P8KXX4_9TREM</name>
<evidence type="ECO:0000313" key="3">
    <source>
        <dbReference type="Proteomes" id="UP000269396"/>
    </source>
</evidence>
<evidence type="ECO:0000256" key="1">
    <source>
        <dbReference type="SAM" id="MobiDB-lite"/>
    </source>
</evidence>
<organism evidence="2 3">
    <name type="scientific">Schistosoma mattheei</name>
    <dbReference type="NCBI Taxonomy" id="31246"/>
    <lineage>
        <taxon>Eukaryota</taxon>
        <taxon>Metazoa</taxon>
        <taxon>Spiralia</taxon>
        <taxon>Lophotrochozoa</taxon>
        <taxon>Platyhelminthes</taxon>
        <taxon>Trematoda</taxon>
        <taxon>Digenea</taxon>
        <taxon>Strigeidida</taxon>
        <taxon>Schistosomatoidea</taxon>
        <taxon>Schistosomatidae</taxon>
        <taxon>Schistosoma</taxon>
    </lineage>
</organism>
<sequence>MSLLFCKVKTTESRRRSSSQPTSATPTRNLSIFGRFHEMKELSSSRQSITGSNKLCSDTNLTTDVNFLNCTATAFVSPKLVRSPALKGGNINVLIRSFLCYFVGNERIYQSPSITLIIFAYKVFFLHKHSHLLDALILSLNTDLSIVLILIVHTNLLECHFRCTSYINKRIMLMQY</sequence>
<feature type="region of interest" description="Disordered" evidence="1">
    <location>
        <begin position="9"/>
        <end position="28"/>
    </location>
</feature>
<keyword evidence="3" id="KW-1185">Reference proteome</keyword>
<dbReference type="Proteomes" id="UP000269396">
    <property type="component" value="Unassembled WGS sequence"/>
</dbReference>
<evidence type="ECO:0000313" key="2">
    <source>
        <dbReference type="EMBL" id="VDP84876.1"/>
    </source>
</evidence>
<gene>
    <name evidence="2" type="ORF">SMTD_LOCUS21451</name>
</gene>
<accession>A0A3P8KXX4</accession>
<proteinExistence type="predicted"/>